<evidence type="ECO:0000313" key="1">
    <source>
        <dbReference type="EMBL" id="ACI61066.1"/>
    </source>
</evidence>
<sequence length="63" mass="6923">MPDIAVGREKVVTFLKSNNIKKSDLAAAYGLNRQEVTNILSGSTRGPKANQFILRVIADYSIE</sequence>
<dbReference type="KEGG" id="soz:Spy49_0752"/>
<gene>
    <name evidence="1" type="ordered locus">Spy49_0752</name>
</gene>
<protein>
    <submittedName>
        <fullName evidence="1">Putative antirepressor protein</fullName>
    </submittedName>
</protein>
<dbReference type="SUPFAM" id="SSF47413">
    <property type="entry name" value="lambda repressor-like DNA-binding domains"/>
    <property type="match status" value="1"/>
</dbReference>
<evidence type="ECO:0000313" key="2">
    <source>
        <dbReference type="Proteomes" id="UP000001039"/>
    </source>
</evidence>
<proteinExistence type="predicted"/>
<name>A0A0H3BXY5_STRPZ</name>
<dbReference type="InterPro" id="IPR010982">
    <property type="entry name" value="Lambda_DNA-bd_dom_sf"/>
</dbReference>
<dbReference type="Proteomes" id="UP000001039">
    <property type="component" value="Chromosome"/>
</dbReference>
<reference evidence="1 2" key="1">
    <citation type="journal article" date="2008" name="J. Bacteriol.">
        <title>Genome sequence of a nephritogenic and highly transformable M49 strain of Streptococcus pyogenes.</title>
        <authorList>
            <person name="McShan W.M."/>
            <person name="Ferretti J.J."/>
            <person name="Karasawa T."/>
            <person name="Suvorov A.N."/>
            <person name="Lin S."/>
            <person name="Qin B."/>
            <person name="Jia H."/>
            <person name="Kenton S."/>
            <person name="Najar F."/>
            <person name="Wu H."/>
            <person name="Scott J."/>
            <person name="Roe B.A."/>
            <person name="Savic D.J."/>
        </authorList>
    </citation>
    <scope>NUCLEOTIDE SEQUENCE [LARGE SCALE GENOMIC DNA]</scope>
    <source>
        <strain evidence="1 2">NZ131</strain>
    </source>
</reference>
<dbReference type="AlphaFoldDB" id="A0A0H3BXY5"/>
<accession>A0A0H3BXY5</accession>
<dbReference type="HOGENOM" id="CLU_168920_0_0_9"/>
<dbReference type="GO" id="GO:0003677">
    <property type="term" value="F:DNA binding"/>
    <property type="evidence" value="ECO:0007669"/>
    <property type="project" value="InterPro"/>
</dbReference>
<organism evidence="1 2">
    <name type="scientific">Streptococcus pyogenes serotype M49 (strain NZ131)</name>
    <dbReference type="NCBI Taxonomy" id="471876"/>
    <lineage>
        <taxon>Bacteria</taxon>
        <taxon>Bacillati</taxon>
        <taxon>Bacillota</taxon>
        <taxon>Bacilli</taxon>
        <taxon>Lactobacillales</taxon>
        <taxon>Streptococcaceae</taxon>
        <taxon>Streptococcus</taxon>
    </lineage>
</organism>
<dbReference type="EMBL" id="CP000829">
    <property type="protein sequence ID" value="ACI61066.1"/>
    <property type="molecule type" value="Genomic_DNA"/>
</dbReference>